<dbReference type="InterPro" id="IPR008615">
    <property type="entry name" value="FNIP"/>
</dbReference>
<dbReference type="AlphaFoldDB" id="A0A8J4PQW9"/>
<dbReference type="EMBL" id="AJWJ01000324">
    <property type="protein sequence ID" value="KAF2071948.1"/>
    <property type="molecule type" value="Genomic_DNA"/>
</dbReference>
<organism evidence="2 3">
    <name type="scientific">Polysphondylium violaceum</name>
    <dbReference type="NCBI Taxonomy" id="133409"/>
    <lineage>
        <taxon>Eukaryota</taxon>
        <taxon>Amoebozoa</taxon>
        <taxon>Evosea</taxon>
        <taxon>Eumycetozoa</taxon>
        <taxon>Dictyostelia</taxon>
        <taxon>Dictyosteliales</taxon>
        <taxon>Dictyosteliaceae</taxon>
        <taxon>Polysphondylium</taxon>
    </lineage>
</organism>
<evidence type="ECO:0000313" key="3">
    <source>
        <dbReference type="Proteomes" id="UP000695562"/>
    </source>
</evidence>
<evidence type="ECO:0000313" key="2">
    <source>
        <dbReference type="EMBL" id="KAF2071948.1"/>
    </source>
</evidence>
<proteinExistence type="predicted"/>
<dbReference type="PANTHER" id="PTHR32134">
    <property type="entry name" value="FNIP REPEAT-CONTAINING PROTEIN"/>
    <property type="match status" value="1"/>
</dbReference>
<gene>
    <name evidence="2" type="ORF">CYY_006742</name>
</gene>
<sequence length="1100" mass="126337">MTTINDNDLVWISPKLYDDLNNVLRYQITIDKLLFSSSSPLLTVPHELSTLRIIISYHDITDTRDMQSCATTLPTTITHIELYFDIPYDVTNDLSSIILKLNKFLYNTSHSLRSLTISNSNSNKSSYNRDDRVESILLARDKSMVYLHIPPSIIHLEIDCLSQDIASSLCLSSVKSLKAGHCTQSSIEYFMTYLEPARILTIDVVVSDNTVKSLVIEKGTLDVKVDDRYHIHSFDITPMYNSNTRYLLFEDIDTPEEPLPENLKSLHLLGNYSSFDSIPDTVEYLICERLTSLYSIKLPRQLRYLSLGIEFDHLLTGIPLSTEYLELFLSNRWPLSYGYIPNTVRYLKINCDQQQQTDISVINIPSTIKRVYIDPFKSHLVKIIDESQYYSRPQHPLKGLVLSDSFNQILTTTSLPENLLELTFGSNYRETIIDRVLPPSLTTLVSKGATCIFATIPPNLVSACLGKHHDSLAKMSLLNEYHINYKNQNVDLESMPNLKRLVIKDCYYESPIKVPPNVKELVVKTYRFQLAPNSSLEKLYIETKMRQEPIQFPQSLKSITNISTKIELESLPFHLQELTLNYYLNRNLINSSNLKKSIIDINNNNKHSYNNNQRDKDKDLFFNIWRSVYLQFKILDFLICPFDKKETNILLVPFKPNQSTLFIKNIKDFDHNIETGIKKVIIDYDCLLALTRPIPQNFLKLMDIKYHVYQQDVSIPVNTTHILWPLNQVISPGVLPNGILSCLFGNDYNQIIPQGSLPESLVNIVFGSKFNQDLDNIHFPLKLKYLTFGNGFRQTLKSNRIPMTLKHLKLGYMTRRILKKINQFDTNIDHLEFKTGGPEQVDQTHLPKSIKYVRLNMSFQSEPCTITFLPNIKCVYTKEPQEILYVQEDNSKTIKKKMENNGKINRSIQLNLLMNIDKFIKPNILGQNIKSIMFQNSFNQLLLPGSLPESLESLVLEGDYNQPIGDNVLPKSLVTLVFGSKFEQPLLPNIIPPNVKSLSFQRGYYNENLLHWIPCSVQEFTIGSNDTNINNPLFPVEKISLSITKLIIGDNQPIFSVKQIPSSVTFLKLGPCLTYQCIGPNVLYLETSKDFDQPLHILFN</sequence>
<keyword evidence="3" id="KW-1185">Reference proteome</keyword>
<reference evidence="2" key="1">
    <citation type="submission" date="2020-01" db="EMBL/GenBank/DDBJ databases">
        <title>Development of genomics and gene disruption for Polysphondylium violaceum indicates a role for the polyketide synthase stlB in stalk morphogenesis.</title>
        <authorList>
            <person name="Narita B."/>
            <person name="Kawabe Y."/>
            <person name="Kin K."/>
            <person name="Saito T."/>
            <person name="Gibbs R."/>
            <person name="Kuspa A."/>
            <person name="Muzny D."/>
            <person name="Queller D."/>
            <person name="Richards S."/>
            <person name="Strassman J."/>
            <person name="Sucgang R."/>
            <person name="Worley K."/>
            <person name="Schaap P."/>
        </authorList>
    </citation>
    <scope>NUCLEOTIDE SEQUENCE</scope>
    <source>
        <strain evidence="2">QSvi11</strain>
    </source>
</reference>
<dbReference type="Proteomes" id="UP000695562">
    <property type="component" value="Unassembled WGS sequence"/>
</dbReference>
<comment type="caution">
    <text evidence="2">The sequence shown here is derived from an EMBL/GenBank/DDBJ whole genome shotgun (WGS) entry which is preliminary data.</text>
</comment>
<dbReference type="OrthoDB" id="439743at2759"/>
<evidence type="ECO:0008006" key="4">
    <source>
        <dbReference type="Google" id="ProtNLM"/>
    </source>
</evidence>
<dbReference type="InterPro" id="IPR051251">
    <property type="entry name" value="STK_FNIP-Repeat"/>
</dbReference>
<dbReference type="Pfam" id="PF05725">
    <property type="entry name" value="FNIP"/>
    <property type="match status" value="4"/>
</dbReference>
<name>A0A8J4PQW9_9MYCE</name>
<protein>
    <recommendedName>
        <fullName evidence="4">FNIP repeat-containing protein</fullName>
    </recommendedName>
</protein>
<evidence type="ECO:0000256" key="1">
    <source>
        <dbReference type="ARBA" id="ARBA00022737"/>
    </source>
</evidence>
<dbReference type="PANTHER" id="PTHR32134:SF92">
    <property type="entry name" value="FNIP REPEAT-CONTAINING PROTEIN"/>
    <property type="match status" value="1"/>
</dbReference>
<accession>A0A8J4PQW9</accession>
<keyword evidence="1" id="KW-0677">Repeat</keyword>